<dbReference type="GO" id="GO:0046872">
    <property type="term" value="F:metal ion binding"/>
    <property type="evidence" value="ECO:0007669"/>
    <property type="project" value="UniProtKB-KW"/>
</dbReference>
<evidence type="ECO:0000313" key="5">
    <source>
        <dbReference type="Proteomes" id="UP000297737"/>
    </source>
</evidence>
<proteinExistence type="predicted"/>
<feature type="domain" description="Calcineurin-like phosphoesterase" evidence="3">
    <location>
        <begin position="46"/>
        <end position="209"/>
    </location>
</feature>
<dbReference type="EMBL" id="SIHO01000001">
    <property type="protein sequence ID" value="TFU06273.1"/>
    <property type="molecule type" value="Genomic_DNA"/>
</dbReference>
<keyword evidence="5" id="KW-1185">Reference proteome</keyword>
<dbReference type="Gene3D" id="3.60.21.10">
    <property type="match status" value="1"/>
</dbReference>
<evidence type="ECO:0000259" key="3">
    <source>
        <dbReference type="Pfam" id="PF00149"/>
    </source>
</evidence>
<keyword evidence="1" id="KW-0479">Metal-binding</keyword>
<organism evidence="4 5">
    <name type="scientific">Glacieibacterium arshaanense</name>
    <dbReference type="NCBI Taxonomy" id="2511025"/>
    <lineage>
        <taxon>Bacteria</taxon>
        <taxon>Pseudomonadati</taxon>
        <taxon>Pseudomonadota</taxon>
        <taxon>Alphaproteobacteria</taxon>
        <taxon>Sphingomonadales</taxon>
        <taxon>Sphingosinicellaceae</taxon>
        <taxon>Glacieibacterium</taxon>
    </lineage>
</organism>
<dbReference type="InterPro" id="IPR051158">
    <property type="entry name" value="Metallophosphoesterase_sf"/>
</dbReference>
<dbReference type="GO" id="GO:0008758">
    <property type="term" value="F:UDP-2,3-diacylglucosamine hydrolase activity"/>
    <property type="evidence" value="ECO:0007669"/>
    <property type="project" value="TreeGrafter"/>
</dbReference>
<comment type="caution">
    <text evidence="4">The sequence shown here is derived from an EMBL/GenBank/DDBJ whole genome shotgun (WGS) entry which is preliminary data.</text>
</comment>
<dbReference type="PANTHER" id="PTHR31302">
    <property type="entry name" value="TRANSMEMBRANE PROTEIN WITH METALLOPHOSPHOESTERASE DOMAIN-RELATED"/>
    <property type="match status" value="1"/>
</dbReference>
<dbReference type="Proteomes" id="UP000297737">
    <property type="component" value="Unassembled WGS sequence"/>
</dbReference>
<dbReference type="PANTHER" id="PTHR31302:SF31">
    <property type="entry name" value="PHOSPHODIESTERASE YAEI"/>
    <property type="match status" value="1"/>
</dbReference>
<reference evidence="4 5" key="1">
    <citation type="submission" date="2019-02" db="EMBL/GenBank/DDBJ databases">
        <title>Polymorphobacter sp. isolated from the lake at the Tibet of China.</title>
        <authorList>
            <person name="Li A."/>
        </authorList>
    </citation>
    <scope>NUCLEOTIDE SEQUENCE [LARGE SCALE GENOMIC DNA]</scope>
    <source>
        <strain evidence="4 5">DJ1R-1</strain>
    </source>
</reference>
<dbReference type="OrthoDB" id="9780884at2"/>
<dbReference type="CDD" id="cd07385">
    <property type="entry name" value="MPP_YkuE_C"/>
    <property type="match status" value="1"/>
</dbReference>
<keyword evidence="2" id="KW-0378">Hydrolase</keyword>
<gene>
    <name evidence="4" type="ORF">EUV02_04525</name>
</gene>
<evidence type="ECO:0000256" key="2">
    <source>
        <dbReference type="ARBA" id="ARBA00022801"/>
    </source>
</evidence>
<dbReference type="InterPro" id="IPR004843">
    <property type="entry name" value="Calcineurin-like_PHP"/>
</dbReference>
<evidence type="ECO:0000313" key="4">
    <source>
        <dbReference type="EMBL" id="TFU06273.1"/>
    </source>
</evidence>
<protein>
    <submittedName>
        <fullName evidence="4">Metallophosphoesterase</fullName>
    </submittedName>
</protein>
<dbReference type="Pfam" id="PF00149">
    <property type="entry name" value="Metallophos"/>
    <property type="match status" value="1"/>
</dbReference>
<dbReference type="InterPro" id="IPR029052">
    <property type="entry name" value="Metallo-depent_PP-like"/>
</dbReference>
<sequence length="272" mass="29688">MRRILLVLLLILVAFGVFGYAGARQQPKIVRYDVALADWPAGQPPLRIVQLSDLHGSWLDMPPDRISGIVAQVNALKPDVIVLTGDYIGGKVFDWPHIRLEDFTDRLGKLQARYGVYAVVGNHDTRYWTRWAFDRAGIHTLINQHADIGPVIIAGLDDATNVGNTAVALRTLVAQAQGDKPLLVLAHEPDYFPYGNAAVDLMISGHTHGGQIMLPIIGAKSLGPFLDSHLRGLFYESSRWLVVSSGLGTSIVPMRIGVRPEIVVITVGPKAP</sequence>
<evidence type="ECO:0000256" key="1">
    <source>
        <dbReference type="ARBA" id="ARBA00022723"/>
    </source>
</evidence>
<accession>A0A4Y9ESX2</accession>
<dbReference type="AlphaFoldDB" id="A0A4Y9ESX2"/>
<dbReference type="SUPFAM" id="SSF56300">
    <property type="entry name" value="Metallo-dependent phosphatases"/>
    <property type="match status" value="1"/>
</dbReference>
<dbReference type="GO" id="GO:0016020">
    <property type="term" value="C:membrane"/>
    <property type="evidence" value="ECO:0007669"/>
    <property type="project" value="GOC"/>
</dbReference>
<dbReference type="GO" id="GO:0009245">
    <property type="term" value="P:lipid A biosynthetic process"/>
    <property type="evidence" value="ECO:0007669"/>
    <property type="project" value="TreeGrafter"/>
</dbReference>
<name>A0A4Y9ESX2_9SPHN</name>
<dbReference type="RefSeq" id="WP_135244996.1">
    <property type="nucleotide sequence ID" value="NZ_SIHO01000001.1"/>
</dbReference>